<reference evidence="1 2" key="1">
    <citation type="submission" date="2008-12" db="EMBL/GenBank/DDBJ databases">
        <title>Complete sequence of plasmid2 of Methylobacterium chloromethanicum CM4.</title>
        <authorList>
            <consortium name="US DOE Joint Genome Institute"/>
            <person name="Lucas S."/>
            <person name="Copeland A."/>
            <person name="Lapidus A."/>
            <person name="Glavina del Rio T."/>
            <person name="Dalin E."/>
            <person name="Tice H."/>
            <person name="Bruce D."/>
            <person name="Goodwin L."/>
            <person name="Pitluck S."/>
            <person name="Chertkov O."/>
            <person name="Brettin T."/>
            <person name="Detter J.C."/>
            <person name="Han C."/>
            <person name="Larimer F."/>
            <person name="Land M."/>
            <person name="Hauser L."/>
            <person name="Kyrpides N."/>
            <person name="Mikhailova N."/>
            <person name="Marx C."/>
            <person name="Richardson P."/>
        </authorList>
    </citation>
    <scope>NUCLEOTIDE SEQUENCE [LARGE SCALE GENOMIC DNA]</scope>
    <source>
        <strain evidence="2">CM4 / NCIMB 13688</strain>
        <plasmid evidence="1 2">pCMU02</plasmid>
    </source>
</reference>
<organism evidence="1 2">
    <name type="scientific">Methylorubrum extorquens (strain CM4 / NCIMB 13688)</name>
    <name type="common">Methylobacterium extorquens</name>
    <dbReference type="NCBI Taxonomy" id="440085"/>
    <lineage>
        <taxon>Bacteria</taxon>
        <taxon>Pseudomonadati</taxon>
        <taxon>Pseudomonadota</taxon>
        <taxon>Alphaproteobacteria</taxon>
        <taxon>Hyphomicrobiales</taxon>
        <taxon>Methylobacteriaceae</taxon>
        <taxon>Methylorubrum</taxon>
    </lineage>
</organism>
<evidence type="ECO:0008006" key="3">
    <source>
        <dbReference type="Google" id="ProtNLM"/>
    </source>
</evidence>
<accession>B7L3P4</accession>
<protein>
    <recommendedName>
        <fullName evidence="3">Transcriptional regulator</fullName>
    </recommendedName>
</protein>
<name>B7L3P4_METC4</name>
<dbReference type="RefSeq" id="WP_012606436.1">
    <property type="nucleotide sequence ID" value="NC_011760.1"/>
</dbReference>
<dbReference type="Proteomes" id="UP000002385">
    <property type="component" value="Plasmid pCMU02"/>
</dbReference>
<dbReference type="InterPro" id="IPR039060">
    <property type="entry name" value="Antitox_HigA"/>
</dbReference>
<dbReference type="SUPFAM" id="SSF47413">
    <property type="entry name" value="lambda repressor-like DNA-binding domains"/>
    <property type="match status" value="1"/>
</dbReference>
<dbReference type="Gene3D" id="1.10.260.40">
    <property type="entry name" value="lambda repressor-like DNA-binding domains"/>
    <property type="match status" value="1"/>
</dbReference>
<sequence>MSDARLIKTEAEYKAAMEEIDALFANLPEPGTPEGDRFEFLSLLISHYEDQHFPIPEADPVDLLRFAITDMGRSQTELAELLGSRPRASEVMNRKRALTLDMIRGISAAWKLPFEALAAPYTVKRAPRSSARRQALT</sequence>
<dbReference type="GO" id="GO:0006355">
    <property type="term" value="P:regulation of DNA-templated transcription"/>
    <property type="evidence" value="ECO:0007669"/>
    <property type="project" value="InterPro"/>
</dbReference>
<dbReference type="InterPro" id="IPR010982">
    <property type="entry name" value="Lambda_DNA-bd_dom_sf"/>
</dbReference>
<proteinExistence type="predicted"/>
<evidence type="ECO:0000313" key="2">
    <source>
        <dbReference type="Proteomes" id="UP000002385"/>
    </source>
</evidence>
<dbReference type="InterPro" id="IPR001387">
    <property type="entry name" value="Cro/C1-type_HTH"/>
</dbReference>
<dbReference type="PANTHER" id="PTHR40455">
    <property type="entry name" value="ANTITOXIN HIGA"/>
    <property type="match status" value="1"/>
</dbReference>
<geneLocation type="plasmid" evidence="1 2">
    <name>pCMU02</name>
</geneLocation>
<reference evidence="1 2" key="2">
    <citation type="journal article" date="2012" name="J. Bacteriol.">
        <title>Complete genome sequences of six strains of the genus Methylobacterium.</title>
        <authorList>
            <person name="Marx C.J."/>
            <person name="Bringel F."/>
            <person name="Chistoserdova L."/>
            <person name="Moulin L."/>
            <person name="Farhan Ul Haque M."/>
            <person name="Fleischman D.E."/>
            <person name="Gruffaz C."/>
            <person name="Jourand P."/>
            <person name="Knief C."/>
            <person name="Lee M.C."/>
            <person name="Muller E.E."/>
            <person name="Nadalig T."/>
            <person name="Peyraud R."/>
            <person name="Roselli S."/>
            <person name="Russ L."/>
            <person name="Goodwin L.A."/>
            <person name="Ivanova N."/>
            <person name="Kyrpides N."/>
            <person name="Lajus A."/>
            <person name="Land M.L."/>
            <person name="Medigue C."/>
            <person name="Mikhailova N."/>
            <person name="Nolan M."/>
            <person name="Woyke T."/>
            <person name="Stolyar S."/>
            <person name="Vorholt J.A."/>
            <person name="Vuilleumier S."/>
        </authorList>
    </citation>
    <scope>NUCLEOTIDE SEQUENCE [LARGE SCALE GENOMIC DNA]</scope>
    <source>
        <strain evidence="2">CM4 / NCIMB 13688</strain>
        <plasmid evidence="1 2">pCMU02</plasmid>
    </source>
</reference>
<dbReference type="AlphaFoldDB" id="B7L3P4"/>
<dbReference type="EMBL" id="CP001300">
    <property type="protein sequence ID" value="ACK86452.1"/>
    <property type="molecule type" value="Genomic_DNA"/>
</dbReference>
<dbReference type="GO" id="GO:0001046">
    <property type="term" value="F:core promoter sequence-specific DNA binding"/>
    <property type="evidence" value="ECO:0007669"/>
    <property type="project" value="TreeGrafter"/>
</dbReference>
<gene>
    <name evidence="1" type="ordered locus">Mchl_5739</name>
</gene>
<keyword evidence="1" id="KW-0614">Plasmid</keyword>
<dbReference type="KEGG" id="mch:Mchl_5739"/>
<dbReference type="CDD" id="cd00093">
    <property type="entry name" value="HTH_XRE"/>
    <property type="match status" value="1"/>
</dbReference>
<evidence type="ECO:0000313" key="1">
    <source>
        <dbReference type="EMBL" id="ACK86452.1"/>
    </source>
</evidence>
<dbReference type="PANTHER" id="PTHR40455:SF1">
    <property type="entry name" value="ANTITOXIN HIGA"/>
    <property type="match status" value="1"/>
</dbReference>
<dbReference type="HOGENOM" id="CLU_125852_2_0_5"/>